<dbReference type="EMBL" id="FMHG01000001">
    <property type="protein sequence ID" value="SCJ75605.1"/>
    <property type="molecule type" value="Genomic_DNA"/>
</dbReference>
<organism evidence="1">
    <name type="scientific">uncultured Anaerotruncus sp</name>
    <dbReference type="NCBI Taxonomy" id="905011"/>
    <lineage>
        <taxon>Bacteria</taxon>
        <taxon>Bacillati</taxon>
        <taxon>Bacillota</taxon>
        <taxon>Clostridia</taxon>
        <taxon>Eubacteriales</taxon>
        <taxon>Oscillospiraceae</taxon>
        <taxon>Anaerotruncus</taxon>
        <taxon>environmental samples</taxon>
    </lineage>
</organism>
<sequence>MRMGMGFYRAVLSWWSQFWGGGHNSVPVVNDTQDDFITLAVGITQAATDVQESRFKMILWLF</sequence>
<evidence type="ECO:0000313" key="1">
    <source>
        <dbReference type="EMBL" id="SCJ75605.1"/>
    </source>
</evidence>
<dbReference type="AlphaFoldDB" id="A0A1C6J1W6"/>
<protein>
    <submittedName>
        <fullName evidence="1">Uncharacterized protein</fullName>
    </submittedName>
</protein>
<name>A0A1C6J1W6_9FIRM</name>
<reference evidence="1" key="1">
    <citation type="submission" date="2015-09" db="EMBL/GenBank/DDBJ databases">
        <authorList>
            <consortium name="Pathogen Informatics"/>
        </authorList>
    </citation>
    <scope>NUCLEOTIDE SEQUENCE</scope>
    <source>
        <strain evidence="1">2789STDY5834896</strain>
    </source>
</reference>
<gene>
    <name evidence="1" type="ORF">SAMEA3545359_01819</name>
</gene>
<accession>A0A1C6J1W6</accession>
<proteinExistence type="predicted"/>